<dbReference type="RefSeq" id="XP_025469808.1">
    <property type="nucleotide sequence ID" value="XM_025609788.1"/>
</dbReference>
<protein>
    <submittedName>
        <fullName evidence="6">RTA1 domain protein</fullName>
    </submittedName>
</protein>
<name>A0A317X661_9EURO</name>
<feature type="transmembrane region" description="Helical" evidence="5">
    <location>
        <begin position="89"/>
        <end position="106"/>
    </location>
</feature>
<evidence type="ECO:0000256" key="3">
    <source>
        <dbReference type="ARBA" id="ARBA00022989"/>
    </source>
</evidence>
<accession>A0A317X661</accession>
<gene>
    <name evidence="6" type="ORF">BO94DRAFT_511964</name>
</gene>
<evidence type="ECO:0000313" key="6">
    <source>
        <dbReference type="EMBL" id="PWY93047.1"/>
    </source>
</evidence>
<dbReference type="PANTHER" id="PTHR31465:SF17">
    <property type="entry name" value="DOMAIN PROTEIN, PUTATIVE (AFU_ORTHOLOGUE AFUA_5G09900)-RELATED"/>
    <property type="match status" value="1"/>
</dbReference>
<keyword evidence="3 5" id="KW-1133">Transmembrane helix</keyword>
<keyword evidence="7" id="KW-1185">Reference proteome</keyword>
<dbReference type="Proteomes" id="UP000246702">
    <property type="component" value="Unassembled WGS sequence"/>
</dbReference>
<dbReference type="Pfam" id="PF04479">
    <property type="entry name" value="RTA1"/>
    <property type="match status" value="1"/>
</dbReference>
<dbReference type="EMBL" id="MSFK01000007">
    <property type="protein sequence ID" value="PWY93047.1"/>
    <property type="molecule type" value="Genomic_DNA"/>
</dbReference>
<evidence type="ECO:0000256" key="1">
    <source>
        <dbReference type="ARBA" id="ARBA00004141"/>
    </source>
</evidence>
<evidence type="ECO:0000256" key="4">
    <source>
        <dbReference type="ARBA" id="ARBA00023136"/>
    </source>
</evidence>
<sequence length="308" mass="34822">MDIVFHPGVNGSTPWVEFYPYTPSASAGYAFMGLFGVATVVHLVLTFPFRAAYFLPLIIGGVCETFGYYGRAWSHQSRTDIRSWALQEMLILCAPPLIAATVYMVLGRMMRSLQAEHHSSMRTKRLTWVFVLNDVLCFCTQLGGAGVQVTGDAHIMDIGKKVVLAGLIFSLIVFCFFIWIAVKFHQRLGREPTPFVIQNPSLAWERYMWVLYVACAALMIRNLVRTIQFGSSRTSVLNTSEAIIYIFDAFMMFVVFAVLIVYHPGRLIKKARKRATAEQFCGPLASESGFRWGDIHLMSLIDFYFLMS</sequence>
<dbReference type="GO" id="GO:0016020">
    <property type="term" value="C:membrane"/>
    <property type="evidence" value="ECO:0007669"/>
    <property type="project" value="UniProtKB-SubCell"/>
</dbReference>
<comment type="caution">
    <text evidence="6">The sequence shown here is derived from an EMBL/GenBank/DDBJ whole genome shotgun (WGS) entry which is preliminary data.</text>
</comment>
<feature type="transmembrane region" description="Helical" evidence="5">
    <location>
        <begin position="207"/>
        <end position="224"/>
    </location>
</feature>
<feature type="transmembrane region" description="Helical" evidence="5">
    <location>
        <begin position="244"/>
        <end position="264"/>
    </location>
</feature>
<dbReference type="PANTHER" id="PTHR31465">
    <property type="entry name" value="PROTEIN RTA1-RELATED"/>
    <property type="match status" value="1"/>
</dbReference>
<feature type="transmembrane region" description="Helical" evidence="5">
    <location>
        <begin position="162"/>
        <end position="182"/>
    </location>
</feature>
<organism evidence="6 7">
    <name type="scientific">Aspergillus sclerotioniger CBS 115572</name>
    <dbReference type="NCBI Taxonomy" id="1450535"/>
    <lineage>
        <taxon>Eukaryota</taxon>
        <taxon>Fungi</taxon>
        <taxon>Dikarya</taxon>
        <taxon>Ascomycota</taxon>
        <taxon>Pezizomycotina</taxon>
        <taxon>Eurotiomycetes</taxon>
        <taxon>Eurotiomycetidae</taxon>
        <taxon>Eurotiales</taxon>
        <taxon>Aspergillaceae</taxon>
        <taxon>Aspergillus</taxon>
        <taxon>Aspergillus subgen. Circumdati</taxon>
    </lineage>
</organism>
<feature type="transmembrane region" description="Helical" evidence="5">
    <location>
        <begin position="27"/>
        <end position="45"/>
    </location>
</feature>
<keyword evidence="2 5" id="KW-0812">Transmembrane</keyword>
<dbReference type="GeneID" id="37111931"/>
<feature type="transmembrane region" description="Helical" evidence="5">
    <location>
        <begin position="126"/>
        <end position="150"/>
    </location>
</feature>
<comment type="subcellular location">
    <subcellularLocation>
        <location evidence="1">Membrane</location>
        <topology evidence="1">Multi-pass membrane protein</topology>
    </subcellularLocation>
</comment>
<evidence type="ECO:0000256" key="2">
    <source>
        <dbReference type="ARBA" id="ARBA00022692"/>
    </source>
</evidence>
<evidence type="ECO:0000256" key="5">
    <source>
        <dbReference type="SAM" id="Phobius"/>
    </source>
</evidence>
<dbReference type="AlphaFoldDB" id="A0A317X661"/>
<keyword evidence="4 5" id="KW-0472">Membrane</keyword>
<dbReference type="InterPro" id="IPR007568">
    <property type="entry name" value="RTA1"/>
</dbReference>
<proteinExistence type="predicted"/>
<evidence type="ECO:0000313" key="7">
    <source>
        <dbReference type="Proteomes" id="UP000246702"/>
    </source>
</evidence>
<reference evidence="6 7" key="1">
    <citation type="submission" date="2016-12" db="EMBL/GenBank/DDBJ databases">
        <title>The genomes of Aspergillus section Nigri reveals drivers in fungal speciation.</title>
        <authorList>
            <consortium name="DOE Joint Genome Institute"/>
            <person name="Vesth T.C."/>
            <person name="Nybo J."/>
            <person name="Theobald S."/>
            <person name="Brandl J."/>
            <person name="Frisvad J.C."/>
            <person name="Nielsen K.F."/>
            <person name="Lyhne E.K."/>
            <person name="Kogle M.E."/>
            <person name="Kuo A."/>
            <person name="Riley R."/>
            <person name="Clum A."/>
            <person name="Nolan M."/>
            <person name="Lipzen A."/>
            <person name="Salamov A."/>
            <person name="Henrissat B."/>
            <person name="Wiebenga A."/>
            <person name="De Vries R.P."/>
            <person name="Grigoriev I.V."/>
            <person name="Mortensen U.H."/>
            <person name="Andersen M.R."/>
            <person name="Baker S.E."/>
        </authorList>
    </citation>
    <scope>NUCLEOTIDE SEQUENCE [LARGE SCALE GENOMIC DNA]</scope>
    <source>
        <strain evidence="6 7">CBS 115572</strain>
    </source>
</reference>
<dbReference type="OrthoDB" id="3358017at2759"/>
<dbReference type="STRING" id="1450535.A0A317X661"/>
<feature type="transmembrane region" description="Helical" evidence="5">
    <location>
        <begin position="52"/>
        <end position="69"/>
    </location>
</feature>